<comment type="caution">
    <text evidence="3">The sequence shown here is derived from an EMBL/GenBank/DDBJ whole genome shotgun (WGS) entry which is preliminary data.</text>
</comment>
<keyword evidence="2" id="KW-0812">Transmembrane</keyword>
<evidence type="ECO:0000256" key="1">
    <source>
        <dbReference type="SAM" id="MobiDB-lite"/>
    </source>
</evidence>
<feature type="region of interest" description="Disordered" evidence="1">
    <location>
        <begin position="35"/>
        <end position="56"/>
    </location>
</feature>
<feature type="transmembrane region" description="Helical" evidence="2">
    <location>
        <begin position="320"/>
        <end position="343"/>
    </location>
</feature>
<feature type="transmembrane region" description="Helical" evidence="2">
    <location>
        <begin position="288"/>
        <end position="314"/>
    </location>
</feature>
<dbReference type="Proteomes" id="UP000325081">
    <property type="component" value="Unassembled WGS sequence"/>
</dbReference>
<dbReference type="OrthoDB" id="539709at2759"/>
<feature type="non-terminal residue" evidence="3">
    <location>
        <position position="1"/>
    </location>
</feature>
<gene>
    <name evidence="3" type="ORF">STAS_06035</name>
</gene>
<name>A0A5A7PB51_STRAF</name>
<sequence>IFLSFLFPKGKDPRRKTIDQSLIQPLPSKLCVFHTSSHHRPVPRRRPPPPYPLQSRRRRPIYEIASPPPPSPKSIAPIPIPIPISVAVTVTVSDAAPSPPGVILLVLLRSDHNPLHRRLPPPLPPLPLLHPLPPPQIPASPPSREFQFPVDRPIAARPSLRRLGGQRDPPIAGGEERVRFLLQNSRDSLPWPSGAEFPVNVSIKKKKKKGSCSCLMASIVCSLMTLLQVVSVYLSPDNDDEDQNMLCTYPFLSCVLFGGFAAVYAVVFLIACWRVMAVVINKGMRRRIGALVSSVIVALSVQITCLILSCLLFPEDTVYGFLVLAMFIFVLGAMAIGDLILIITPITHALQLNPPPLTATCDSGGNYFSSSCPVFYMTQAETPQILNHHEVPQRVMQTATLPVMARIQGLQNLVSSMSLAKICQLFMDDMDVVLGSMVQGTAKAQRTCSKLKRVKVEHAQCRDRENVLASCLDEVGNMYEKVFNDYAVFTVEKDSLEVRLEEADGRHECCLGLKIELARGRDVGFQERKEIGKETAKGLMVKMGSLQRQREWMPFDADAVLKERADHPMQARPISKFDPSLAVAKGGASSSRKDFIVR</sequence>
<dbReference type="PANTHER" id="PTHR34116">
    <property type="entry name" value="PLASMINOGEN ACTIVATOR INHIBITOR"/>
    <property type="match status" value="1"/>
</dbReference>
<protein>
    <submittedName>
        <fullName evidence="3">Uncharacterized protein</fullName>
    </submittedName>
</protein>
<feature type="transmembrane region" description="Helical" evidence="2">
    <location>
        <begin position="214"/>
        <end position="235"/>
    </location>
</feature>
<feature type="compositionally biased region" description="Basic residues" evidence="1">
    <location>
        <begin position="36"/>
        <end position="47"/>
    </location>
</feature>
<organism evidence="3 4">
    <name type="scientific">Striga asiatica</name>
    <name type="common">Asiatic witchweed</name>
    <name type="synonym">Buchnera asiatica</name>
    <dbReference type="NCBI Taxonomy" id="4170"/>
    <lineage>
        <taxon>Eukaryota</taxon>
        <taxon>Viridiplantae</taxon>
        <taxon>Streptophyta</taxon>
        <taxon>Embryophyta</taxon>
        <taxon>Tracheophyta</taxon>
        <taxon>Spermatophyta</taxon>
        <taxon>Magnoliopsida</taxon>
        <taxon>eudicotyledons</taxon>
        <taxon>Gunneridae</taxon>
        <taxon>Pentapetalae</taxon>
        <taxon>asterids</taxon>
        <taxon>lamiids</taxon>
        <taxon>Lamiales</taxon>
        <taxon>Orobanchaceae</taxon>
        <taxon>Buchnereae</taxon>
        <taxon>Striga</taxon>
    </lineage>
</organism>
<evidence type="ECO:0000313" key="3">
    <source>
        <dbReference type="EMBL" id="GER30115.1"/>
    </source>
</evidence>
<dbReference type="PANTHER" id="PTHR34116:SF9">
    <property type="entry name" value="OS08G0346600 PROTEIN"/>
    <property type="match status" value="1"/>
</dbReference>
<keyword evidence="2" id="KW-1133">Transmembrane helix</keyword>
<feature type="transmembrane region" description="Helical" evidence="2">
    <location>
        <begin position="255"/>
        <end position="276"/>
    </location>
</feature>
<keyword evidence="4" id="KW-1185">Reference proteome</keyword>
<dbReference type="AlphaFoldDB" id="A0A5A7PB51"/>
<evidence type="ECO:0000313" key="4">
    <source>
        <dbReference type="Proteomes" id="UP000325081"/>
    </source>
</evidence>
<reference evidence="4" key="1">
    <citation type="journal article" date="2019" name="Curr. Biol.">
        <title>Genome Sequence of Striga asiatica Provides Insight into the Evolution of Plant Parasitism.</title>
        <authorList>
            <person name="Yoshida S."/>
            <person name="Kim S."/>
            <person name="Wafula E.K."/>
            <person name="Tanskanen J."/>
            <person name="Kim Y.M."/>
            <person name="Honaas L."/>
            <person name="Yang Z."/>
            <person name="Spallek T."/>
            <person name="Conn C.E."/>
            <person name="Ichihashi Y."/>
            <person name="Cheong K."/>
            <person name="Cui S."/>
            <person name="Der J.P."/>
            <person name="Gundlach H."/>
            <person name="Jiao Y."/>
            <person name="Hori C."/>
            <person name="Ishida J.K."/>
            <person name="Kasahara H."/>
            <person name="Kiba T."/>
            <person name="Kim M.S."/>
            <person name="Koo N."/>
            <person name="Laohavisit A."/>
            <person name="Lee Y.H."/>
            <person name="Lumba S."/>
            <person name="McCourt P."/>
            <person name="Mortimer J.C."/>
            <person name="Mutuku J.M."/>
            <person name="Nomura T."/>
            <person name="Sasaki-Sekimoto Y."/>
            <person name="Seto Y."/>
            <person name="Wang Y."/>
            <person name="Wakatake T."/>
            <person name="Sakakibara H."/>
            <person name="Demura T."/>
            <person name="Yamaguchi S."/>
            <person name="Yoneyama K."/>
            <person name="Manabe R.I."/>
            <person name="Nelson D.C."/>
            <person name="Schulman A.H."/>
            <person name="Timko M.P."/>
            <person name="dePamphilis C.W."/>
            <person name="Choi D."/>
            <person name="Shirasu K."/>
        </authorList>
    </citation>
    <scope>NUCLEOTIDE SEQUENCE [LARGE SCALE GENOMIC DNA]</scope>
    <source>
        <strain evidence="4">cv. UVA1</strain>
    </source>
</reference>
<accession>A0A5A7PB51</accession>
<dbReference type="EMBL" id="BKCP01004306">
    <property type="protein sequence ID" value="GER30115.1"/>
    <property type="molecule type" value="Genomic_DNA"/>
</dbReference>
<evidence type="ECO:0000256" key="2">
    <source>
        <dbReference type="SAM" id="Phobius"/>
    </source>
</evidence>
<proteinExistence type="predicted"/>
<keyword evidence="2" id="KW-0472">Membrane</keyword>